<dbReference type="Proteomes" id="UP000617743">
    <property type="component" value="Unassembled WGS sequence"/>
</dbReference>
<dbReference type="PANTHER" id="PTHR30007">
    <property type="entry name" value="PHP DOMAIN PROTEIN"/>
    <property type="match status" value="1"/>
</dbReference>
<sequence>MSERKPYPSDLSDEQWALIEPVITAWKDRHRSVSGHQGAYDMREIVNAILRRPAGRRDRLQPLLEALDLQEDATRTLADDLRAQIDDLQTRLREAETHLEHLAITRTTVTGLADRLPADTPDLPEHPDYPRILAAFNHATGPLRAKDVCEALGHELLPKNVEGTRAKRRPDVVLGDRGCDHDKYRRLVWDLGVKPVIARRGTEHGSGLGTQRWVVERAFAHLHWFRRLRIRWEIRDDIHEAFLTLGCVLICWRRLIARDAATRN</sequence>
<organism evidence="2 3">
    <name type="scientific">Streptomyces lomondensis</name>
    <dbReference type="NCBI Taxonomy" id="68229"/>
    <lineage>
        <taxon>Bacteria</taxon>
        <taxon>Bacillati</taxon>
        <taxon>Actinomycetota</taxon>
        <taxon>Actinomycetes</taxon>
        <taxon>Kitasatosporales</taxon>
        <taxon>Streptomycetaceae</taxon>
        <taxon>Streptomyces</taxon>
    </lineage>
</organism>
<comment type="caution">
    <text evidence="2">The sequence shown here is derived from an EMBL/GenBank/DDBJ whole genome shotgun (WGS) entry which is preliminary data.</text>
</comment>
<evidence type="ECO:0000256" key="1">
    <source>
        <dbReference type="SAM" id="Coils"/>
    </source>
</evidence>
<evidence type="ECO:0000313" key="2">
    <source>
        <dbReference type="EMBL" id="GGW98221.1"/>
    </source>
</evidence>
<protein>
    <recommendedName>
        <fullName evidence="4">Transposase</fullName>
    </recommendedName>
</protein>
<gene>
    <name evidence="2" type="ORF">GCM10010383_30500</name>
</gene>
<dbReference type="PANTHER" id="PTHR30007:SF1">
    <property type="entry name" value="BLR1914 PROTEIN"/>
    <property type="match status" value="1"/>
</dbReference>
<feature type="coiled-coil region" evidence="1">
    <location>
        <begin position="78"/>
        <end position="105"/>
    </location>
</feature>
<name>A0ABQ2X3X1_9ACTN</name>
<proteinExistence type="predicted"/>
<evidence type="ECO:0008006" key="4">
    <source>
        <dbReference type="Google" id="ProtNLM"/>
    </source>
</evidence>
<accession>A0ABQ2X3X1</accession>
<keyword evidence="3" id="KW-1185">Reference proteome</keyword>
<keyword evidence="1" id="KW-0175">Coiled coil</keyword>
<reference evidence="3" key="1">
    <citation type="journal article" date="2019" name="Int. J. Syst. Evol. Microbiol.">
        <title>The Global Catalogue of Microorganisms (GCM) 10K type strain sequencing project: providing services to taxonomists for standard genome sequencing and annotation.</title>
        <authorList>
            <consortium name="The Broad Institute Genomics Platform"/>
            <consortium name="The Broad Institute Genome Sequencing Center for Infectious Disease"/>
            <person name="Wu L."/>
            <person name="Ma J."/>
        </authorList>
    </citation>
    <scope>NUCLEOTIDE SEQUENCE [LARGE SCALE GENOMIC DNA]</scope>
    <source>
        <strain evidence="3">JCM 4866</strain>
    </source>
</reference>
<dbReference type="EMBL" id="BMWC01000003">
    <property type="protein sequence ID" value="GGW98221.1"/>
    <property type="molecule type" value="Genomic_DNA"/>
</dbReference>
<dbReference type="RefSeq" id="WP_229906400.1">
    <property type="nucleotide sequence ID" value="NZ_BMWC01000003.1"/>
</dbReference>
<evidence type="ECO:0000313" key="3">
    <source>
        <dbReference type="Proteomes" id="UP000617743"/>
    </source>
</evidence>